<dbReference type="GO" id="GO:0007166">
    <property type="term" value="P:cell surface receptor signaling pathway"/>
    <property type="evidence" value="ECO:0007669"/>
    <property type="project" value="InterPro"/>
</dbReference>
<evidence type="ECO:0000256" key="2">
    <source>
        <dbReference type="ARBA" id="ARBA00007343"/>
    </source>
</evidence>
<dbReference type="InterPro" id="IPR000203">
    <property type="entry name" value="GPS"/>
</dbReference>
<comment type="similarity">
    <text evidence="2">Belongs to the G-protein coupled receptor 2 family. Adhesion G-protein coupled receptor (ADGR) subfamily.</text>
</comment>
<feature type="transmembrane region" description="Helical" evidence="8">
    <location>
        <begin position="110"/>
        <end position="127"/>
    </location>
</feature>
<gene>
    <name evidence="11" type="ORF">KP79_PYT24587</name>
</gene>
<sequence length="366" mass="41397">MCWHLFIQQTEGLVCGYWDYSKKDNSGGWSTDGCSLQSYDGDRAICVCDHLTNFAILIDFEAQGNYVKAHQLALSVITIIGLVLSIIGLSFTIICFLIFKPLRKTRGQKVLFQLAVAMLCSWVVFLAGVEQTQDYNGCIAVAVLLHYFILVTFMWLLIEGLLQYLRFVKVLGTYIPRFMLKSSIFAWGVPLIPVIVVLAIDYRLYDGGIHYCWMSLQPFYYAFALPVGLVILINIVVFIMVIVNIVRRPAGLQSNQSERKRALMNFWAALSIFVLLGVTWVFGYLAIEDARIPFQYIFTICNAFQGFFIFLLFVTRDPQVRKEWMAVCCGDKKKTDRTGYDSSAGSRSKDATALTDLSSAKNSSFT</sequence>
<name>A0A210R6D8_MIZYE</name>
<dbReference type="InterPro" id="IPR017981">
    <property type="entry name" value="GPCR_2-like_7TM"/>
</dbReference>
<dbReference type="Gene3D" id="2.60.220.50">
    <property type="match status" value="1"/>
</dbReference>
<evidence type="ECO:0000256" key="4">
    <source>
        <dbReference type="ARBA" id="ARBA00022989"/>
    </source>
</evidence>
<dbReference type="Pfam" id="PF01825">
    <property type="entry name" value="GPS"/>
    <property type="match status" value="1"/>
</dbReference>
<evidence type="ECO:0000313" key="11">
    <source>
        <dbReference type="EMBL" id="OWF56572.1"/>
    </source>
</evidence>
<dbReference type="InterPro" id="IPR000832">
    <property type="entry name" value="GPCR_2_secretin-like"/>
</dbReference>
<evidence type="ECO:0000256" key="5">
    <source>
        <dbReference type="ARBA" id="ARBA00023136"/>
    </source>
</evidence>
<keyword evidence="4 8" id="KW-1133">Transmembrane helix</keyword>
<feature type="transmembrane region" description="Helical" evidence="8">
    <location>
        <begin position="178"/>
        <end position="200"/>
    </location>
</feature>
<evidence type="ECO:0000259" key="10">
    <source>
        <dbReference type="PROSITE" id="PS50261"/>
    </source>
</evidence>
<feature type="transmembrane region" description="Helical" evidence="8">
    <location>
        <begin position="266"/>
        <end position="287"/>
    </location>
</feature>
<evidence type="ECO:0000256" key="1">
    <source>
        <dbReference type="ARBA" id="ARBA00004141"/>
    </source>
</evidence>
<keyword evidence="12" id="KW-1185">Reference proteome</keyword>
<dbReference type="SMART" id="SM00303">
    <property type="entry name" value="GPS"/>
    <property type="match status" value="1"/>
</dbReference>
<dbReference type="AlphaFoldDB" id="A0A210R6D8"/>
<feature type="transmembrane region" description="Helical" evidence="8">
    <location>
        <begin position="139"/>
        <end position="158"/>
    </location>
</feature>
<dbReference type="EMBL" id="NEDP02000143">
    <property type="protein sequence ID" value="OWF56572.1"/>
    <property type="molecule type" value="Genomic_DNA"/>
</dbReference>
<evidence type="ECO:0000256" key="8">
    <source>
        <dbReference type="SAM" id="Phobius"/>
    </source>
</evidence>
<dbReference type="InterPro" id="IPR057244">
    <property type="entry name" value="GAIN_B"/>
</dbReference>
<dbReference type="GO" id="GO:0004930">
    <property type="term" value="F:G protein-coupled receptor activity"/>
    <property type="evidence" value="ECO:0007669"/>
    <property type="project" value="InterPro"/>
</dbReference>
<evidence type="ECO:0000313" key="12">
    <source>
        <dbReference type="Proteomes" id="UP000242188"/>
    </source>
</evidence>
<feature type="transmembrane region" description="Helical" evidence="8">
    <location>
        <begin position="220"/>
        <end position="246"/>
    </location>
</feature>
<dbReference type="InterPro" id="IPR046338">
    <property type="entry name" value="GAIN_dom_sf"/>
</dbReference>
<proteinExistence type="inferred from homology"/>
<dbReference type="PROSITE" id="PS50221">
    <property type="entry name" value="GAIN_B"/>
    <property type="match status" value="1"/>
</dbReference>
<evidence type="ECO:0000256" key="7">
    <source>
        <dbReference type="ARBA" id="ARBA00023180"/>
    </source>
</evidence>
<feature type="transmembrane region" description="Helical" evidence="8">
    <location>
        <begin position="293"/>
        <end position="315"/>
    </location>
</feature>
<keyword evidence="5 8" id="KW-0472">Membrane</keyword>
<dbReference type="PROSITE" id="PS50261">
    <property type="entry name" value="G_PROTEIN_RECEP_F2_4"/>
    <property type="match status" value="1"/>
</dbReference>
<dbReference type="Pfam" id="PF00002">
    <property type="entry name" value="7tm_2"/>
    <property type="match status" value="1"/>
</dbReference>
<dbReference type="InterPro" id="IPR053066">
    <property type="entry name" value="ADGR_G7"/>
</dbReference>
<dbReference type="FunFam" id="1.20.1070.10:FF:000058">
    <property type="entry name" value="Adhesion G protein-coupled receptor F5"/>
    <property type="match status" value="1"/>
</dbReference>
<dbReference type="CDD" id="cd15040">
    <property type="entry name" value="7tmB2_Adhesion"/>
    <property type="match status" value="1"/>
</dbReference>
<dbReference type="PRINTS" id="PR00249">
    <property type="entry name" value="GPCRSECRETIN"/>
</dbReference>
<protein>
    <submittedName>
        <fullName evidence="11">Adhesion G-protein coupled receptor G6</fullName>
    </submittedName>
</protein>
<dbReference type="OrthoDB" id="10037534at2759"/>
<keyword evidence="6" id="KW-1015">Disulfide bond</keyword>
<evidence type="ECO:0000256" key="6">
    <source>
        <dbReference type="ARBA" id="ARBA00023157"/>
    </source>
</evidence>
<keyword evidence="11" id="KW-0675">Receptor</keyword>
<organism evidence="11 12">
    <name type="scientific">Mizuhopecten yessoensis</name>
    <name type="common">Japanese scallop</name>
    <name type="synonym">Patinopecten yessoensis</name>
    <dbReference type="NCBI Taxonomy" id="6573"/>
    <lineage>
        <taxon>Eukaryota</taxon>
        <taxon>Metazoa</taxon>
        <taxon>Spiralia</taxon>
        <taxon>Lophotrochozoa</taxon>
        <taxon>Mollusca</taxon>
        <taxon>Bivalvia</taxon>
        <taxon>Autobranchia</taxon>
        <taxon>Pteriomorphia</taxon>
        <taxon>Pectinida</taxon>
        <taxon>Pectinoidea</taxon>
        <taxon>Pectinidae</taxon>
        <taxon>Mizuhopecten</taxon>
    </lineage>
</organism>
<reference evidence="11 12" key="1">
    <citation type="journal article" date="2017" name="Nat. Ecol. Evol.">
        <title>Scallop genome provides insights into evolution of bilaterian karyotype and development.</title>
        <authorList>
            <person name="Wang S."/>
            <person name="Zhang J."/>
            <person name="Jiao W."/>
            <person name="Li J."/>
            <person name="Xun X."/>
            <person name="Sun Y."/>
            <person name="Guo X."/>
            <person name="Huan P."/>
            <person name="Dong B."/>
            <person name="Zhang L."/>
            <person name="Hu X."/>
            <person name="Sun X."/>
            <person name="Wang J."/>
            <person name="Zhao C."/>
            <person name="Wang Y."/>
            <person name="Wang D."/>
            <person name="Huang X."/>
            <person name="Wang R."/>
            <person name="Lv J."/>
            <person name="Li Y."/>
            <person name="Zhang Z."/>
            <person name="Liu B."/>
            <person name="Lu W."/>
            <person name="Hui Y."/>
            <person name="Liang J."/>
            <person name="Zhou Z."/>
            <person name="Hou R."/>
            <person name="Li X."/>
            <person name="Liu Y."/>
            <person name="Li H."/>
            <person name="Ning X."/>
            <person name="Lin Y."/>
            <person name="Zhao L."/>
            <person name="Xing Q."/>
            <person name="Dou J."/>
            <person name="Li Y."/>
            <person name="Mao J."/>
            <person name="Guo H."/>
            <person name="Dou H."/>
            <person name="Li T."/>
            <person name="Mu C."/>
            <person name="Jiang W."/>
            <person name="Fu Q."/>
            <person name="Fu X."/>
            <person name="Miao Y."/>
            <person name="Liu J."/>
            <person name="Yu Q."/>
            <person name="Li R."/>
            <person name="Liao H."/>
            <person name="Li X."/>
            <person name="Kong Y."/>
            <person name="Jiang Z."/>
            <person name="Chourrout D."/>
            <person name="Li R."/>
            <person name="Bao Z."/>
        </authorList>
    </citation>
    <scope>NUCLEOTIDE SEQUENCE [LARGE SCALE GENOMIC DNA]</scope>
    <source>
        <strain evidence="11 12">PY_sf001</strain>
    </source>
</reference>
<comment type="caution">
    <text evidence="11">The sequence shown here is derived from an EMBL/GenBank/DDBJ whole genome shotgun (WGS) entry which is preliminary data.</text>
</comment>
<dbReference type="PANTHER" id="PTHR47767:SF1">
    <property type="entry name" value="ADHESION G PROTEIN-COUPLED RECEPTOR G7"/>
    <property type="match status" value="1"/>
</dbReference>
<dbReference type="SUPFAM" id="SSF81321">
    <property type="entry name" value="Family A G protein-coupled receptor-like"/>
    <property type="match status" value="1"/>
</dbReference>
<feature type="domain" description="GAIN-B" evidence="9">
    <location>
        <begin position="1"/>
        <end position="64"/>
    </location>
</feature>
<evidence type="ECO:0000259" key="9">
    <source>
        <dbReference type="PROSITE" id="PS50221"/>
    </source>
</evidence>
<accession>A0A210R6D8</accession>
<dbReference type="STRING" id="6573.A0A210R6D8"/>
<dbReference type="GO" id="GO:0016020">
    <property type="term" value="C:membrane"/>
    <property type="evidence" value="ECO:0007669"/>
    <property type="project" value="UniProtKB-SubCell"/>
</dbReference>
<dbReference type="Proteomes" id="UP000242188">
    <property type="component" value="Unassembled WGS sequence"/>
</dbReference>
<feature type="transmembrane region" description="Helical" evidence="8">
    <location>
        <begin position="72"/>
        <end position="98"/>
    </location>
</feature>
<feature type="domain" description="G-protein coupled receptors family 2 profile 2" evidence="10">
    <location>
        <begin position="74"/>
        <end position="317"/>
    </location>
</feature>
<dbReference type="Gene3D" id="1.20.1070.10">
    <property type="entry name" value="Rhodopsin 7-helix transmembrane proteins"/>
    <property type="match status" value="1"/>
</dbReference>
<comment type="subcellular location">
    <subcellularLocation>
        <location evidence="1">Membrane</location>
        <topology evidence="1">Multi-pass membrane protein</topology>
    </subcellularLocation>
</comment>
<keyword evidence="7" id="KW-0325">Glycoprotein</keyword>
<keyword evidence="3 8" id="KW-0812">Transmembrane</keyword>
<dbReference type="PANTHER" id="PTHR47767">
    <property type="entry name" value="ADHESION G PROTEIN-COUPLED RECEPTOR G7"/>
    <property type="match status" value="1"/>
</dbReference>
<evidence type="ECO:0000256" key="3">
    <source>
        <dbReference type="ARBA" id="ARBA00022692"/>
    </source>
</evidence>